<evidence type="ECO:0000256" key="1">
    <source>
        <dbReference type="SAM" id="MobiDB-lite"/>
    </source>
</evidence>
<dbReference type="GeneID" id="55621159"/>
<keyword evidence="3" id="KW-1185">Reference proteome</keyword>
<dbReference type="Proteomes" id="UP000315309">
    <property type="component" value="Segment"/>
</dbReference>
<feature type="region of interest" description="Disordered" evidence="1">
    <location>
        <begin position="19"/>
        <end position="46"/>
    </location>
</feature>
<dbReference type="KEGG" id="vg:55621159"/>
<gene>
    <name evidence="2" type="primary">19</name>
    <name evidence="2" type="ORF">SEA_ARAXXI_19</name>
</gene>
<dbReference type="EMBL" id="MN062711">
    <property type="protein sequence ID" value="QDP44838.1"/>
    <property type="molecule type" value="Genomic_DNA"/>
</dbReference>
<protein>
    <submittedName>
        <fullName evidence="2">Uncharacterized protein</fullName>
    </submittedName>
</protein>
<dbReference type="RefSeq" id="YP_009850676.1">
    <property type="nucleotide sequence ID" value="NC_048801.1"/>
</dbReference>
<accession>A0A516KT29</accession>
<evidence type="ECO:0000313" key="3">
    <source>
        <dbReference type="Proteomes" id="UP000315309"/>
    </source>
</evidence>
<feature type="compositionally biased region" description="Low complexity" evidence="1">
    <location>
        <begin position="32"/>
        <end position="46"/>
    </location>
</feature>
<evidence type="ECO:0000313" key="2">
    <source>
        <dbReference type="EMBL" id="QDP44838.1"/>
    </source>
</evidence>
<sequence>MSKGPDPSRDELLNMASEEFQELLNSPPPSPIIRNPQASSSRSFSQQQDLMNRMFNDQRVNPIPDNSFFENMEGRPRRKARSNQHWVKIMGLFNPFSVHRAFKKQLDENQTMFDGGVEHILIPKHIAEAVVQFLQVLAEVGVPEEARTPLSTPELNSLLQQVNGYMRSNRQPAGEVQHYMGLAPGEMPRRVNEGIVTALSYLGMLPDAGN</sequence>
<proteinExistence type="predicted"/>
<reference evidence="2 3" key="1">
    <citation type="submission" date="2019-06" db="EMBL/GenBank/DDBJ databases">
        <authorList>
            <person name="Cleveland K."/>
            <person name="Luciani P."/>
            <person name="Chung H."/>
            <person name="Caruso S.M."/>
            <person name="Garlena R.A."/>
            <person name="Russell D.A."/>
            <person name="Pope W.H."/>
            <person name="Jacobs-Sera D."/>
            <person name="Hatfull G.F."/>
        </authorList>
    </citation>
    <scope>NUCLEOTIDE SEQUENCE [LARGE SCALE GENOMIC DNA]</scope>
</reference>
<organism evidence="2 3">
    <name type="scientific">Microbacterium phage Araxxi</name>
    <dbReference type="NCBI Taxonomy" id="2590948"/>
    <lineage>
        <taxon>Viruses</taxon>
        <taxon>Duplodnaviria</taxon>
        <taxon>Heunggongvirae</taxon>
        <taxon>Uroviricota</taxon>
        <taxon>Caudoviricetes</taxon>
        <taxon>Burrovirus</taxon>
        <taxon>Burrovirus araxxi</taxon>
    </lineage>
</organism>
<name>A0A516KT29_9CAUD</name>